<dbReference type="SUPFAM" id="SSF51556">
    <property type="entry name" value="Metallo-dependent hydrolases"/>
    <property type="match status" value="1"/>
</dbReference>
<proteinExistence type="predicted"/>
<dbReference type="AlphaFoldDB" id="A0A4P7BJF0"/>
<name>A0A4P7BJF0_9BURK</name>
<reference evidence="2 3" key="2">
    <citation type="submission" date="2019-03" db="EMBL/GenBank/DDBJ databases">
        <title>Draft Genome Sequences of Six Type Strains of the Genus Massilia.</title>
        <authorList>
            <person name="Miess H."/>
            <person name="Frediansyhah A."/>
            <person name="Gross H."/>
        </authorList>
    </citation>
    <scope>NUCLEOTIDE SEQUENCE [LARGE SCALE GENOMIC DNA]</scope>
    <source>
        <strain evidence="2 3">DSM 17505</strain>
    </source>
</reference>
<evidence type="ECO:0000313" key="2">
    <source>
        <dbReference type="EMBL" id="QBQ38287.1"/>
    </source>
</evidence>
<dbReference type="EMBL" id="BMWW01000002">
    <property type="protein sequence ID" value="GGY80864.1"/>
    <property type="molecule type" value="Genomic_DNA"/>
</dbReference>
<evidence type="ECO:0000313" key="3">
    <source>
        <dbReference type="Proteomes" id="UP000294359"/>
    </source>
</evidence>
<dbReference type="PANTHER" id="PTHR10443">
    <property type="entry name" value="MICROSOMAL DIPEPTIDASE"/>
    <property type="match status" value="1"/>
</dbReference>
<dbReference type="EMBL" id="CP038026">
    <property type="protein sequence ID" value="QBQ38287.1"/>
    <property type="molecule type" value="Genomic_DNA"/>
</dbReference>
<reference evidence="1" key="1">
    <citation type="journal article" date="2014" name="Int. J. Syst. Evol. Microbiol.">
        <title>Complete genome sequence of Corynebacterium casei LMG S-19264T (=DSM 44701T), isolated from a smear-ripened cheese.</title>
        <authorList>
            <consortium name="US DOE Joint Genome Institute (JGI-PGF)"/>
            <person name="Walter F."/>
            <person name="Albersmeier A."/>
            <person name="Kalinowski J."/>
            <person name="Ruckert C."/>
        </authorList>
    </citation>
    <scope>NUCLEOTIDE SEQUENCE</scope>
    <source>
        <strain evidence="1">KCTC 12344</strain>
    </source>
</reference>
<dbReference type="GO" id="GO:0070573">
    <property type="term" value="F:metallodipeptidase activity"/>
    <property type="evidence" value="ECO:0007669"/>
    <property type="project" value="InterPro"/>
</dbReference>
<dbReference type="PANTHER" id="PTHR10443:SF12">
    <property type="entry name" value="DIPEPTIDASE"/>
    <property type="match status" value="1"/>
</dbReference>
<protein>
    <submittedName>
        <fullName evidence="1">Membrane dipeptidase</fullName>
    </submittedName>
</protein>
<dbReference type="InterPro" id="IPR008257">
    <property type="entry name" value="Pept_M19"/>
</dbReference>
<dbReference type="Pfam" id="PF01244">
    <property type="entry name" value="Peptidase_M19"/>
    <property type="match status" value="1"/>
</dbReference>
<dbReference type="Proteomes" id="UP000294359">
    <property type="component" value="Chromosome"/>
</dbReference>
<evidence type="ECO:0000313" key="1">
    <source>
        <dbReference type="EMBL" id="GGY80864.1"/>
    </source>
</evidence>
<dbReference type="RefSeq" id="WP_134386988.1">
    <property type="nucleotide sequence ID" value="NZ_BMWW01000002.1"/>
</dbReference>
<sequence length="326" mass="35590">MSVNDVLRASIVWDNHTCLPVRPDDASFLPQLERARAAGFTVVSINIGYGDTPVEQHFLMLAQLRHWVRTHPEHYLLVLTAADVARAKHEGKLGVCFDLEGVGALPPQPGLVRLYYDLGVRWMLLAYNRNNAYAGGCLDDDCGLTAQGIELVEEMARVGMVTCASHAGPRTARAIVDASPNPVIFSHSNARALHDHPRNITDDAIRACAARGGVIGINGLGPFLGARDDLADAVARHIDHVAQLVGVEHVGLGLDYAYDQQEVDDYQQKMRAAYPNDRGYAEPFRMLPPEGLTDVVTALMGRGYGEADLKAVLGANLQRIARQVWK</sequence>
<keyword evidence="3" id="KW-1185">Reference proteome</keyword>
<dbReference type="PROSITE" id="PS51365">
    <property type="entry name" value="RENAL_DIPEPTIDASE_2"/>
    <property type="match status" value="1"/>
</dbReference>
<dbReference type="Gene3D" id="3.20.20.140">
    <property type="entry name" value="Metal-dependent hydrolases"/>
    <property type="match status" value="1"/>
</dbReference>
<dbReference type="GO" id="GO:0006508">
    <property type="term" value="P:proteolysis"/>
    <property type="evidence" value="ECO:0007669"/>
    <property type="project" value="InterPro"/>
</dbReference>
<organism evidence="1 4">
    <name type="scientific">Pseudoduganella plicata</name>
    <dbReference type="NCBI Taxonomy" id="321984"/>
    <lineage>
        <taxon>Bacteria</taxon>
        <taxon>Pseudomonadati</taxon>
        <taxon>Pseudomonadota</taxon>
        <taxon>Betaproteobacteria</taxon>
        <taxon>Burkholderiales</taxon>
        <taxon>Oxalobacteraceae</taxon>
        <taxon>Telluria group</taxon>
        <taxon>Pseudoduganella</taxon>
    </lineage>
</organism>
<dbReference type="Proteomes" id="UP000619512">
    <property type="component" value="Unassembled WGS sequence"/>
</dbReference>
<dbReference type="InterPro" id="IPR032466">
    <property type="entry name" value="Metal_Hydrolase"/>
</dbReference>
<dbReference type="OrthoDB" id="9804920at2"/>
<reference evidence="1" key="3">
    <citation type="submission" date="2022-12" db="EMBL/GenBank/DDBJ databases">
        <authorList>
            <person name="Sun Q."/>
            <person name="Kim S."/>
        </authorList>
    </citation>
    <scope>NUCLEOTIDE SEQUENCE</scope>
    <source>
        <strain evidence="1">KCTC 12344</strain>
    </source>
</reference>
<gene>
    <name evidence="2" type="ORF">E1742_20490</name>
    <name evidence="1" type="ORF">GCM10007388_11940</name>
</gene>
<evidence type="ECO:0000313" key="4">
    <source>
        <dbReference type="Proteomes" id="UP000619512"/>
    </source>
</evidence>
<accession>A0A4P7BJF0</accession>